<evidence type="ECO:0000256" key="13">
    <source>
        <dbReference type="ARBA" id="ARBA00049723"/>
    </source>
</evidence>
<comment type="cofactor">
    <cofactor evidence="1">
        <name>FAD</name>
        <dbReference type="ChEBI" id="CHEBI:57692"/>
    </cofactor>
</comment>
<keyword evidence="10" id="KW-0413">Isomerase</keyword>
<comment type="similarity">
    <text evidence="2">Belongs to the GMC oxidoreductase family.</text>
</comment>
<dbReference type="InterPro" id="IPR007867">
    <property type="entry name" value="GMC_OxRtase_C"/>
</dbReference>
<feature type="domain" description="Glucose-methanol-choline oxidoreductase C-terminal" evidence="17">
    <location>
        <begin position="455"/>
        <end position="510"/>
    </location>
</feature>
<dbReference type="GO" id="GO:0004769">
    <property type="term" value="F:steroid Delta-isomerase activity"/>
    <property type="evidence" value="ECO:0007669"/>
    <property type="project" value="UniProtKB-EC"/>
</dbReference>
<feature type="domain" description="Glucose-methanol-choline oxidoreductase N-terminal" evidence="16">
    <location>
        <begin position="80"/>
        <end position="264"/>
    </location>
</feature>
<keyword evidence="7" id="KW-0443">Lipid metabolism</keyword>
<evidence type="ECO:0000256" key="1">
    <source>
        <dbReference type="ARBA" id="ARBA00001974"/>
    </source>
</evidence>
<keyword evidence="9" id="KW-0753">Steroid metabolism</keyword>
<dbReference type="Pfam" id="PF05199">
    <property type="entry name" value="GMC_oxred_C"/>
    <property type="match status" value="1"/>
</dbReference>
<dbReference type="EC" id="5.3.3.1" evidence="11"/>
<comment type="pathway">
    <text evidence="12">Steroid metabolism; cholesterol degradation.</text>
</comment>
<keyword evidence="8" id="KW-1207">Sterol metabolism</keyword>
<evidence type="ECO:0000313" key="19">
    <source>
        <dbReference type="Proteomes" id="UP000238823"/>
    </source>
</evidence>
<evidence type="ECO:0000259" key="16">
    <source>
        <dbReference type="Pfam" id="PF00732"/>
    </source>
</evidence>
<accession>A0A2S9YNS7</accession>
<dbReference type="Pfam" id="PF00732">
    <property type="entry name" value="GMC_oxred_N"/>
    <property type="match status" value="1"/>
</dbReference>
<evidence type="ECO:0000256" key="4">
    <source>
        <dbReference type="ARBA" id="ARBA00022630"/>
    </source>
</evidence>
<evidence type="ECO:0000256" key="15">
    <source>
        <dbReference type="ARBA" id="ARBA00049778"/>
    </source>
</evidence>
<evidence type="ECO:0000256" key="14">
    <source>
        <dbReference type="ARBA" id="ARBA00049744"/>
    </source>
</evidence>
<reference evidence="18 19" key="1">
    <citation type="submission" date="2018-03" db="EMBL/GenBank/DDBJ databases">
        <title>Draft Genome Sequences of the Obligatory Marine Myxobacteria Enhygromyxa salina SWB007.</title>
        <authorList>
            <person name="Poehlein A."/>
            <person name="Moghaddam J.A."/>
            <person name="Harms H."/>
            <person name="Alanjari M."/>
            <person name="Koenig G.M."/>
            <person name="Daniel R."/>
            <person name="Schaeberle T.F."/>
        </authorList>
    </citation>
    <scope>NUCLEOTIDE SEQUENCE [LARGE SCALE GENOMIC DNA]</scope>
    <source>
        <strain evidence="18 19">SWB007</strain>
    </source>
</reference>
<proteinExistence type="inferred from homology"/>
<keyword evidence="4" id="KW-0285">Flavoprotein</keyword>
<gene>
    <name evidence="18" type="primary">choD_1</name>
    <name evidence="18" type="ORF">ENSA7_35950</name>
</gene>
<keyword evidence="5" id="KW-0274">FAD</keyword>
<dbReference type="RefSeq" id="WP_106090567.1">
    <property type="nucleotide sequence ID" value="NZ_PVNL01000069.1"/>
</dbReference>
<dbReference type="OrthoDB" id="337582at2"/>
<dbReference type="InterPro" id="IPR052542">
    <property type="entry name" value="Cholesterol_Oxidase"/>
</dbReference>
<dbReference type="PANTHER" id="PTHR47470">
    <property type="entry name" value="CHOLESTEROL OXIDASE"/>
    <property type="match status" value="1"/>
</dbReference>
<evidence type="ECO:0000256" key="2">
    <source>
        <dbReference type="ARBA" id="ARBA00010790"/>
    </source>
</evidence>
<name>A0A2S9YNS7_9BACT</name>
<organism evidence="18 19">
    <name type="scientific">Enhygromyxa salina</name>
    <dbReference type="NCBI Taxonomy" id="215803"/>
    <lineage>
        <taxon>Bacteria</taxon>
        <taxon>Pseudomonadati</taxon>
        <taxon>Myxococcota</taxon>
        <taxon>Polyangia</taxon>
        <taxon>Nannocystales</taxon>
        <taxon>Nannocystaceae</taxon>
        <taxon>Enhygromyxa</taxon>
    </lineage>
</organism>
<dbReference type="SUPFAM" id="SSF51905">
    <property type="entry name" value="FAD/NAD(P)-binding domain"/>
    <property type="match status" value="1"/>
</dbReference>
<dbReference type="AlphaFoldDB" id="A0A2S9YNS7"/>
<keyword evidence="3" id="KW-0153">Cholesterol metabolism</keyword>
<dbReference type="InterPro" id="IPR036188">
    <property type="entry name" value="FAD/NAD-bd_sf"/>
</dbReference>
<evidence type="ECO:0000256" key="6">
    <source>
        <dbReference type="ARBA" id="ARBA00023002"/>
    </source>
</evidence>
<evidence type="ECO:0000256" key="5">
    <source>
        <dbReference type="ARBA" id="ARBA00022827"/>
    </source>
</evidence>
<dbReference type="GO" id="GO:0050660">
    <property type="term" value="F:flavin adenine dinucleotide binding"/>
    <property type="evidence" value="ECO:0007669"/>
    <property type="project" value="InterPro"/>
</dbReference>
<evidence type="ECO:0000256" key="3">
    <source>
        <dbReference type="ARBA" id="ARBA00022548"/>
    </source>
</evidence>
<dbReference type="Proteomes" id="UP000238823">
    <property type="component" value="Unassembled WGS sequence"/>
</dbReference>
<protein>
    <recommendedName>
        <fullName evidence="14">Cholesterol oxidase</fullName>
        <ecNumber evidence="13">1.1.3.6</ecNumber>
        <ecNumber evidence="11">5.3.3.1</ecNumber>
    </recommendedName>
    <alternativeName>
        <fullName evidence="15">Cholesterol isomerase</fullName>
    </alternativeName>
</protein>
<evidence type="ECO:0000256" key="11">
    <source>
        <dbReference type="ARBA" id="ARBA00038856"/>
    </source>
</evidence>
<sequence>MSARYDAVIIGSGFGGSINALRLAQAGRSVLVLERGRRYQPSDFPRDVQDTDKLLWRYPDKRGSQGLYDLRFLSGVASVTAAGVGGGSLIYASIHYRPQARIFTDPRWPESFNLDTLGSYYDKVGQELGVEPVPTQLRLPKRDAFASAAAAMGREQFDTPQAVSWNQVFGAGEGRRTCQLCAECEFGCPHGAKNTLDFTYLAKAQRLGAELATGRNVSHIAPNAANGWDVHYEDTRTGRQGVVTGARVIVAAGTLGSNEILLRSRDVAKTLPKLSPRLGVGYSGNGDFLGNIQNAASELEPWVGPDVTSVMWCFDRDPGFAMATPTFNEPVMRVLASLGQPPPSSLMRLVSEPLYRRLPQLLPWALKKGLLNKPLAWAGKGAGPASRFTTVFAIGQDNAGGRVILRRGKLDVVWAYEQENRALVAAQQREMKRLATQYGGTYGNLATWDLFGRILTVHNLGGCALSRSADDGVVGVDGQVHGHAGLYVADGSVIPTAIGSHPVMTICAVAEWIAERVVGSFS</sequence>
<evidence type="ECO:0000313" key="18">
    <source>
        <dbReference type="EMBL" id="PRQ06719.1"/>
    </source>
</evidence>
<dbReference type="Gene3D" id="3.50.50.60">
    <property type="entry name" value="FAD/NAD(P)-binding domain"/>
    <property type="match status" value="3"/>
</dbReference>
<dbReference type="PANTHER" id="PTHR47470:SF1">
    <property type="entry name" value="FAD-DEPENDENT OXIDOREDUCTASE 2 FAD BINDING DOMAIN-CONTAINING PROTEIN"/>
    <property type="match status" value="1"/>
</dbReference>
<evidence type="ECO:0000256" key="10">
    <source>
        <dbReference type="ARBA" id="ARBA00023235"/>
    </source>
</evidence>
<evidence type="ECO:0000256" key="12">
    <source>
        <dbReference type="ARBA" id="ARBA00049645"/>
    </source>
</evidence>
<evidence type="ECO:0000256" key="9">
    <source>
        <dbReference type="ARBA" id="ARBA00023221"/>
    </source>
</evidence>
<dbReference type="EC" id="1.1.3.6" evidence="13"/>
<dbReference type="EMBL" id="PVNL01000069">
    <property type="protein sequence ID" value="PRQ06719.1"/>
    <property type="molecule type" value="Genomic_DNA"/>
</dbReference>
<comment type="caution">
    <text evidence="18">The sequence shown here is derived from an EMBL/GenBank/DDBJ whole genome shotgun (WGS) entry which is preliminary data.</text>
</comment>
<evidence type="ECO:0000256" key="7">
    <source>
        <dbReference type="ARBA" id="ARBA00023098"/>
    </source>
</evidence>
<keyword evidence="6 18" id="KW-0560">Oxidoreductase</keyword>
<dbReference type="GO" id="GO:0016995">
    <property type="term" value="F:cholesterol oxidase activity"/>
    <property type="evidence" value="ECO:0007669"/>
    <property type="project" value="UniProtKB-EC"/>
</dbReference>
<evidence type="ECO:0000256" key="8">
    <source>
        <dbReference type="ARBA" id="ARBA00023166"/>
    </source>
</evidence>
<dbReference type="InterPro" id="IPR000172">
    <property type="entry name" value="GMC_OxRdtase_N"/>
</dbReference>
<dbReference type="GO" id="GO:0008203">
    <property type="term" value="P:cholesterol metabolic process"/>
    <property type="evidence" value="ECO:0007669"/>
    <property type="project" value="UniProtKB-KW"/>
</dbReference>
<evidence type="ECO:0000259" key="17">
    <source>
        <dbReference type="Pfam" id="PF05199"/>
    </source>
</evidence>